<dbReference type="GO" id="GO:0004826">
    <property type="term" value="F:phenylalanine-tRNA ligase activity"/>
    <property type="evidence" value="ECO:0007669"/>
    <property type="project" value="InterPro"/>
</dbReference>
<accession>A4NZ15</accession>
<evidence type="ECO:0000259" key="1">
    <source>
        <dbReference type="Pfam" id="PF02912"/>
    </source>
</evidence>
<dbReference type="Gene3D" id="3.30.930.10">
    <property type="entry name" value="Bira Bifunctional Protein, Domain 2"/>
    <property type="match status" value="1"/>
</dbReference>
<dbReference type="AlphaFoldDB" id="A4NZ15"/>
<sequence length="88" mass="10038">MQHLNELIEKAKLAIESIQDRSLTALDEIRVEYFGKKGHFTQLMQELRNVSAEERPAMGAKINEAKQAALEFLNAKKRSGNRLNLTQN</sequence>
<dbReference type="GO" id="GO:0005737">
    <property type="term" value="C:cytoplasm"/>
    <property type="evidence" value="ECO:0007669"/>
    <property type="project" value="InterPro"/>
</dbReference>
<dbReference type="SUPFAM" id="SSF46589">
    <property type="entry name" value="tRNA-binding arm"/>
    <property type="match status" value="1"/>
</dbReference>
<gene>
    <name evidence="2" type="ORF">CGSHiR3021_01962</name>
</gene>
<dbReference type="GO" id="GO:0005524">
    <property type="term" value="F:ATP binding"/>
    <property type="evidence" value="ECO:0007669"/>
    <property type="project" value="InterPro"/>
</dbReference>
<dbReference type="BioCyc" id="HINF375063:G119K-1561-MONOMER"/>
<dbReference type="InterPro" id="IPR010978">
    <property type="entry name" value="tRNA-bd_arm"/>
</dbReference>
<dbReference type="InterPro" id="IPR045864">
    <property type="entry name" value="aa-tRNA-synth_II/BPL/LPL"/>
</dbReference>
<evidence type="ECO:0000313" key="2">
    <source>
        <dbReference type="EMBL" id="EDK13593.1"/>
    </source>
</evidence>
<reference evidence="2 3" key="1">
    <citation type="journal article" date="2007" name="Genome Biol.">
        <title>Characterization and modeling of the Haemophilus influenzae core and supragenomes based on the complete genomic sequences of Rd and 12 clinical nontypeable strains.</title>
        <authorList>
            <person name="Hogg J.S."/>
            <person name="Hu F.Z."/>
            <person name="Janto B."/>
            <person name="Boissy R."/>
            <person name="Hayes J."/>
            <person name="Keefe R."/>
            <person name="Post J.C."/>
            <person name="Ehrlich G.D."/>
        </authorList>
    </citation>
    <scope>NUCLEOTIDE SEQUENCE [LARGE SCALE GENOMIC DNA]</scope>
    <source>
        <strain evidence="2 3">22.4-21</strain>
    </source>
</reference>
<dbReference type="InterPro" id="IPR004188">
    <property type="entry name" value="Phe-tRNA_ligase_II_N"/>
</dbReference>
<proteinExistence type="predicted"/>
<keyword evidence="2" id="KW-0436">Ligase</keyword>
<keyword evidence="2" id="KW-0030">Aminoacyl-tRNA synthetase</keyword>
<dbReference type="Proteomes" id="UP000005596">
    <property type="component" value="Unassembled WGS sequence"/>
</dbReference>
<feature type="domain" description="Phenylalanine-tRNA ligase class II N-terminal" evidence="1">
    <location>
        <begin position="22"/>
        <end position="78"/>
    </location>
</feature>
<dbReference type="EMBL" id="AAZJ01000008">
    <property type="protein sequence ID" value="EDK13593.1"/>
    <property type="molecule type" value="Genomic_DNA"/>
</dbReference>
<organism evidence="2 3">
    <name type="scientific">Haemophilus influenzae 22.4-21</name>
    <dbReference type="NCBI Taxonomy" id="375063"/>
    <lineage>
        <taxon>Bacteria</taxon>
        <taxon>Pseudomonadati</taxon>
        <taxon>Pseudomonadota</taxon>
        <taxon>Gammaproteobacteria</taxon>
        <taxon>Pasteurellales</taxon>
        <taxon>Pasteurellaceae</taxon>
        <taxon>Haemophilus</taxon>
    </lineage>
</organism>
<dbReference type="GO" id="GO:0006432">
    <property type="term" value="P:phenylalanyl-tRNA aminoacylation"/>
    <property type="evidence" value="ECO:0007669"/>
    <property type="project" value="InterPro"/>
</dbReference>
<name>A4NZ15_HAEIF</name>
<dbReference type="Pfam" id="PF02912">
    <property type="entry name" value="Phe_tRNA-synt_N"/>
    <property type="match status" value="1"/>
</dbReference>
<evidence type="ECO:0000313" key="3">
    <source>
        <dbReference type="Proteomes" id="UP000005596"/>
    </source>
</evidence>
<protein>
    <submittedName>
        <fullName evidence="2">Phenylalanyl-tRNA synthetase alpha subunit</fullName>
    </submittedName>
</protein>